<dbReference type="GO" id="GO:0006508">
    <property type="term" value="P:proteolysis"/>
    <property type="evidence" value="ECO:0007669"/>
    <property type="project" value="InterPro"/>
</dbReference>
<feature type="chain" id="PRO_5032308150" evidence="2">
    <location>
        <begin position="23"/>
        <end position="90"/>
    </location>
</feature>
<keyword evidence="2" id="KW-0732">Signal</keyword>
<feature type="signal peptide" evidence="2">
    <location>
        <begin position="1"/>
        <end position="22"/>
    </location>
</feature>
<dbReference type="EMBL" id="JADFTS010000005">
    <property type="protein sequence ID" value="KAF9604941.1"/>
    <property type="molecule type" value="Genomic_DNA"/>
</dbReference>
<evidence type="ECO:0000256" key="2">
    <source>
        <dbReference type="SAM" id="SignalP"/>
    </source>
</evidence>
<name>A0A835HUD9_9MAGN</name>
<keyword evidence="4" id="KW-1185">Reference proteome</keyword>
<dbReference type="OrthoDB" id="443318at2759"/>
<protein>
    <submittedName>
        <fullName evidence="3">Uncharacterized protein</fullName>
    </submittedName>
</protein>
<organism evidence="3 4">
    <name type="scientific">Coptis chinensis</name>
    <dbReference type="NCBI Taxonomy" id="261450"/>
    <lineage>
        <taxon>Eukaryota</taxon>
        <taxon>Viridiplantae</taxon>
        <taxon>Streptophyta</taxon>
        <taxon>Embryophyta</taxon>
        <taxon>Tracheophyta</taxon>
        <taxon>Spermatophyta</taxon>
        <taxon>Magnoliopsida</taxon>
        <taxon>Ranunculales</taxon>
        <taxon>Ranunculaceae</taxon>
        <taxon>Coptidoideae</taxon>
        <taxon>Coptis</taxon>
    </lineage>
</organism>
<evidence type="ECO:0000313" key="4">
    <source>
        <dbReference type="Proteomes" id="UP000631114"/>
    </source>
</evidence>
<evidence type="ECO:0000256" key="1">
    <source>
        <dbReference type="ARBA" id="ARBA00009431"/>
    </source>
</evidence>
<sequence length="90" mass="9381">MRGTHPRTLLFYGSMVDLGVLASMASCMSTVSNIIYLDSPAGVGLSYSENQDDLASAFNNCVACADATGTGRSTVLGPRTELDSARKNSA</sequence>
<dbReference type="AlphaFoldDB" id="A0A835HUD9"/>
<dbReference type="Pfam" id="PF00450">
    <property type="entry name" value="Peptidase_S10"/>
    <property type="match status" value="1"/>
</dbReference>
<reference evidence="3 4" key="1">
    <citation type="submission" date="2020-10" db="EMBL/GenBank/DDBJ databases">
        <title>The Coptis chinensis genome and diversification of protoberbering-type alkaloids.</title>
        <authorList>
            <person name="Wang B."/>
            <person name="Shu S."/>
            <person name="Song C."/>
            <person name="Liu Y."/>
        </authorList>
    </citation>
    <scope>NUCLEOTIDE SEQUENCE [LARGE SCALE GENOMIC DNA]</scope>
    <source>
        <strain evidence="3">HL-2020</strain>
        <tissue evidence="3">Leaf</tissue>
    </source>
</reference>
<gene>
    <name evidence="3" type="ORF">IFM89_011308</name>
</gene>
<comment type="caution">
    <text evidence="3">The sequence shown here is derived from an EMBL/GenBank/DDBJ whole genome shotgun (WGS) entry which is preliminary data.</text>
</comment>
<evidence type="ECO:0000313" key="3">
    <source>
        <dbReference type="EMBL" id="KAF9604941.1"/>
    </source>
</evidence>
<accession>A0A835HUD9</accession>
<dbReference type="Proteomes" id="UP000631114">
    <property type="component" value="Unassembled WGS sequence"/>
</dbReference>
<dbReference type="Gene3D" id="3.40.50.1820">
    <property type="entry name" value="alpha/beta hydrolase"/>
    <property type="match status" value="1"/>
</dbReference>
<proteinExistence type="inferred from homology"/>
<dbReference type="GO" id="GO:0004185">
    <property type="term" value="F:serine-type carboxypeptidase activity"/>
    <property type="evidence" value="ECO:0007669"/>
    <property type="project" value="InterPro"/>
</dbReference>
<dbReference type="InterPro" id="IPR029058">
    <property type="entry name" value="AB_hydrolase_fold"/>
</dbReference>
<comment type="similarity">
    <text evidence="1">Belongs to the peptidase S10 family.</text>
</comment>
<dbReference type="InterPro" id="IPR001563">
    <property type="entry name" value="Peptidase_S10"/>
</dbReference>